<evidence type="ECO:0000256" key="1">
    <source>
        <dbReference type="ARBA" id="ARBA00005589"/>
    </source>
</evidence>
<organism evidence="6 7">
    <name type="scientific">Candidatus Staskawiczbacteria bacterium CG10_big_fil_rev_8_21_14_0_10_38_10</name>
    <dbReference type="NCBI Taxonomy" id="1974891"/>
    <lineage>
        <taxon>Bacteria</taxon>
        <taxon>Candidatus Staskawicziibacteriota</taxon>
    </lineage>
</organism>
<sequence>MTCYFCQKNVKEIDFKDAELLRRFVSGLYKIRGREKTGLCARHQRKVSKGIKRAREMGLLPYTPK</sequence>
<evidence type="ECO:0000256" key="3">
    <source>
        <dbReference type="ARBA" id="ARBA00023274"/>
    </source>
</evidence>
<dbReference type="Gene3D" id="4.10.640.10">
    <property type="entry name" value="Ribosomal protein S18"/>
    <property type="match status" value="1"/>
</dbReference>
<comment type="function">
    <text evidence="4">Binds as a heterodimer with protein bS6 to the central domain of the 16S rRNA, where it helps stabilize the platform of the 30S subunit.</text>
</comment>
<dbReference type="EMBL" id="PFEN01000042">
    <property type="protein sequence ID" value="PJE69414.1"/>
    <property type="molecule type" value="Genomic_DNA"/>
</dbReference>
<reference evidence="7" key="1">
    <citation type="submission" date="2017-09" db="EMBL/GenBank/DDBJ databases">
        <title>Depth-based differentiation of microbial function through sediment-hosted aquifers and enrichment of novel symbionts in the deep terrestrial subsurface.</title>
        <authorList>
            <person name="Probst A.J."/>
            <person name="Ladd B."/>
            <person name="Jarett J.K."/>
            <person name="Geller-Mcgrath D.E."/>
            <person name="Sieber C.M.K."/>
            <person name="Emerson J.B."/>
            <person name="Anantharaman K."/>
            <person name="Thomas B.C."/>
            <person name="Malmstrom R."/>
            <person name="Stieglmeier M."/>
            <person name="Klingl A."/>
            <person name="Woyke T."/>
            <person name="Ryan C.M."/>
            <person name="Banfield J.F."/>
        </authorList>
    </citation>
    <scope>NUCLEOTIDE SEQUENCE [LARGE SCALE GENOMIC DNA]</scope>
</reference>
<dbReference type="Proteomes" id="UP000236946">
    <property type="component" value="Unassembled WGS sequence"/>
</dbReference>
<dbReference type="GO" id="GO:0006412">
    <property type="term" value="P:translation"/>
    <property type="evidence" value="ECO:0007669"/>
    <property type="project" value="UniProtKB-UniRule"/>
</dbReference>
<dbReference type="PANTHER" id="PTHR13479">
    <property type="entry name" value="30S RIBOSOMAL PROTEIN S18"/>
    <property type="match status" value="1"/>
</dbReference>
<name>A0A2H9T122_9BACT</name>
<proteinExistence type="inferred from homology"/>
<dbReference type="InterPro" id="IPR036870">
    <property type="entry name" value="Ribosomal_bS18_sf"/>
</dbReference>
<keyword evidence="4" id="KW-0694">RNA-binding</keyword>
<dbReference type="PRINTS" id="PR00974">
    <property type="entry name" value="RIBOSOMALS18"/>
</dbReference>
<dbReference type="GO" id="GO:0003735">
    <property type="term" value="F:structural constituent of ribosome"/>
    <property type="evidence" value="ECO:0007669"/>
    <property type="project" value="InterPro"/>
</dbReference>
<evidence type="ECO:0000313" key="6">
    <source>
        <dbReference type="EMBL" id="PJE69414.1"/>
    </source>
</evidence>
<dbReference type="InterPro" id="IPR001648">
    <property type="entry name" value="Ribosomal_bS18"/>
</dbReference>
<comment type="caution">
    <text evidence="6">The sequence shown here is derived from an EMBL/GenBank/DDBJ whole genome shotgun (WGS) entry which is preliminary data.</text>
</comment>
<dbReference type="SUPFAM" id="SSF46911">
    <property type="entry name" value="Ribosomal protein S18"/>
    <property type="match status" value="1"/>
</dbReference>
<protein>
    <recommendedName>
        <fullName evidence="4">Small ribosomal subunit protein bS18</fullName>
    </recommendedName>
</protein>
<accession>A0A2H9T122</accession>
<evidence type="ECO:0000256" key="2">
    <source>
        <dbReference type="ARBA" id="ARBA00022980"/>
    </source>
</evidence>
<dbReference type="GO" id="GO:0022627">
    <property type="term" value="C:cytosolic small ribosomal subunit"/>
    <property type="evidence" value="ECO:0007669"/>
    <property type="project" value="TreeGrafter"/>
</dbReference>
<gene>
    <name evidence="4 6" type="primary">rpsR</name>
    <name evidence="6" type="ORF">COU98_02190</name>
</gene>
<keyword evidence="4" id="KW-0699">rRNA-binding</keyword>
<keyword evidence="3 4" id="KW-0687">Ribonucleoprotein</keyword>
<dbReference type="GO" id="GO:0070181">
    <property type="term" value="F:small ribosomal subunit rRNA binding"/>
    <property type="evidence" value="ECO:0007669"/>
    <property type="project" value="TreeGrafter"/>
</dbReference>
<dbReference type="NCBIfam" id="TIGR00165">
    <property type="entry name" value="S18"/>
    <property type="match status" value="1"/>
</dbReference>
<evidence type="ECO:0000256" key="5">
    <source>
        <dbReference type="RuleBase" id="RU003910"/>
    </source>
</evidence>
<dbReference type="HAMAP" id="MF_00270">
    <property type="entry name" value="Ribosomal_bS18"/>
    <property type="match status" value="1"/>
</dbReference>
<comment type="subunit">
    <text evidence="4">Part of the 30S ribosomal subunit. Forms a tight heterodimer with protein bS6.</text>
</comment>
<evidence type="ECO:0000313" key="7">
    <source>
        <dbReference type="Proteomes" id="UP000236946"/>
    </source>
</evidence>
<evidence type="ECO:0000256" key="4">
    <source>
        <dbReference type="HAMAP-Rule" id="MF_00270"/>
    </source>
</evidence>
<dbReference type="AlphaFoldDB" id="A0A2H9T122"/>
<dbReference type="PANTHER" id="PTHR13479:SF40">
    <property type="entry name" value="SMALL RIBOSOMAL SUBUNIT PROTEIN BS18M"/>
    <property type="match status" value="1"/>
</dbReference>
<keyword evidence="2 4" id="KW-0689">Ribosomal protein</keyword>
<comment type="similarity">
    <text evidence="1 4 5">Belongs to the bacterial ribosomal protein bS18 family.</text>
</comment>
<dbReference type="Pfam" id="PF01084">
    <property type="entry name" value="Ribosomal_S18"/>
    <property type="match status" value="1"/>
</dbReference>